<keyword evidence="1" id="KW-0472">Membrane</keyword>
<evidence type="ECO:0000313" key="2">
    <source>
        <dbReference type="EMBL" id="TYR98178.1"/>
    </source>
</evidence>
<dbReference type="AlphaFoldDB" id="A0A5D4M9J2"/>
<dbReference type="Proteomes" id="UP000325182">
    <property type="component" value="Unassembled WGS sequence"/>
</dbReference>
<feature type="transmembrane region" description="Helical" evidence="1">
    <location>
        <begin position="71"/>
        <end position="91"/>
    </location>
</feature>
<dbReference type="RefSeq" id="WP_113930843.1">
    <property type="nucleotide sequence ID" value="NZ_VTEG01000013.1"/>
</dbReference>
<comment type="caution">
    <text evidence="2">The sequence shown here is derived from an EMBL/GenBank/DDBJ whole genome shotgun (WGS) entry which is preliminary data.</text>
</comment>
<reference evidence="2 3" key="1">
    <citation type="submission" date="2019-08" db="EMBL/GenBank/DDBJ databases">
        <title>Bacillus genomes from the desert of Cuatro Cienegas, Coahuila.</title>
        <authorList>
            <person name="Olmedo-Alvarez G."/>
        </authorList>
    </citation>
    <scope>NUCLEOTIDE SEQUENCE [LARGE SCALE GENOMIC DNA]</scope>
    <source>
        <strain evidence="2 3">CH128b_4D</strain>
    </source>
</reference>
<feature type="transmembrane region" description="Helical" evidence="1">
    <location>
        <begin position="103"/>
        <end position="125"/>
    </location>
</feature>
<keyword evidence="1" id="KW-0812">Transmembrane</keyword>
<evidence type="ECO:0000256" key="1">
    <source>
        <dbReference type="SAM" id="Phobius"/>
    </source>
</evidence>
<name>A0A5D4M9J2_9BACI</name>
<organism evidence="2 3">
    <name type="scientific">Rossellomorea vietnamensis</name>
    <dbReference type="NCBI Taxonomy" id="218284"/>
    <lineage>
        <taxon>Bacteria</taxon>
        <taxon>Bacillati</taxon>
        <taxon>Bacillota</taxon>
        <taxon>Bacilli</taxon>
        <taxon>Bacillales</taxon>
        <taxon>Bacillaceae</taxon>
        <taxon>Rossellomorea</taxon>
    </lineage>
</organism>
<dbReference type="EMBL" id="VTEG01000013">
    <property type="protein sequence ID" value="TYR98178.1"/>
    <property type="molecule type" value="Genomic_DNA"/>
</dbReference>
<proteinExistence type="predicted"/>
<evidence type="ECO:0000313" key="3">
    <source>
        <dbReference type="Proteomes" id="UP000325182"/>
    </source>
</evidence>
<accession>A0A5D4M9J2</accession>
<protein>
    <submittedName>
        <fullName evidence="2">Uncharacterized protein</fullName>
    </submittedName>
</protein>
<sequence>MRDGIKLLAELVNGLHDVLIKLSNDVLGLNLTDKDLHFWIMGFIGIGVFFFIFAVTKWLSKMRFGITMISFLYTMTFMFVLVFAIEIQQAITNRGNMEFADAVIGLWGFLVLFMAYGALGLLVIAGRNLYKKYSSTQNTDVKM</sequence>
<feature type="transmembrane region" description="Helical" evidence="1">
    <location>
        <begin position="36"/>
        <end position="59"/>
    </location>
</feature>
<keyword evidence="1" id="KW-1133">Transmembrane helix</keyword>
<gene>
    <name evidence="2" type="ORF">FZC84_16305</name>
</gene>